<dbReference type="AlphaFoldDB" id="A0A1E5IM79"/>
<evidence type="ECO:0000256" key="1">
    <source>
        <dbReference type="SAM" id="Coils"/>
    </source>
</evidence>
<keyword evidence="1" id="KW-0175">Coiled coil</keyword>
<accession>A0A1E5IM79</accession>
<keyword evidence="3" id="KW-1185">Reference proteome</keyword>
<evidence type="ECO:0000313" key="2">
    <source>
        <dbReference type="EMBL" id="OEG71585.1"/>
    </source>
</evidence>
<comment type="caution">
    <text evidence="2">The sequence shown here is derived from an EMBL/GenBank/DDBJ whole genome shotgun (WGS) entry which is preliminary data.</text>
</comment>
<sequence>MPNSLNKNKKIADKEQAEKKIIDQQEELNEFASVSKSLSNNPTTAESLKTEITAIAQKVSNWKLEKEKLVDSNWQQQDEAAKQIDSLEKKLVEIQILKLNQFKTDPPVEVVIEQSKKRCAHYSKKDETSSRRLKILKAKKVNSTRLNRKMNIKTIERLNPFNHVKFHEATG</sequence>
<gene>
    <name evidence="2" type="ORF">ATZ36_13875</name>
</gene>
<dbReference type="EMBL" id="LNVX01000157">
    <property type="protein sequence ID" value="OEG71585.1"/>
    <property type="molecule type" value="Genomic_DNA"/>
</dbReference>
<proteinExistence type="predicted"/>
<dbReference type="Proteomes" id="UP000095237">
    <property type="component" value="Unassembled WGS sequence"/>
</dbReference>
<organism evidence="2 3">
    <name type="scientific">Endomicrobium trichonymphae</name>
    <dbReference type="NCBI Taxonomy" id="1408204"/>
    <lineage>
        <taxon>Bacteria</taxon>
        <taxon>Pseudomonadati</taxon>
        <taxon>Elusimicrobiota</taxon>
        <taxon>Endomicrobiia</taxon>
        <taxon>Endomicrobiales</taxon>
        <taxon>Endomicrobiaceae</taxon>
        <taxon>Candidatus Endomicrobiellum</taxon>
    </lineage>
</organism>
<feature type="coiled-coil region" evidence="1">
    <location>
        <begin position="7"/>
        <end position="34"/>
    </location>
</feature>
<reference evidence="2 3" key="1">
    <citation type="submission" date="2015-11" db="EMBL/GenBank/DDBJ databases">
        <title>Evidence for parallel genomic evolution in an endosymbiosis of termite gut flagellates.</title>
        <authorList>
            <person name="Zheng H."/>
        </authorList>
    </citation>
    <scope>NUCLEOTIDE SEQUENCE [LARGE SCALE GENOMIC DNA]</scope>
    <source>
        <strain evidence="2 3">CET450</strain>
    </source>
</reference>
<protein>
    <submittedName>
        <fullName evidence="2">Uncharacterized protein</fullName>
    </submittedName>
</protein>
<name>A0A1E5IM79_ENDTX</name>
<evidence type="ECO:0000313" key="3">
    <source>
        <dbReference type="Proteomes" id="UP000095237"/>
    </source>
</evidence>